<dbReference type="PROSITE" id="PS51352">
    <property type="entry name" value="THIOREDOXIN_2"/>
    <property type="match status" value="1"/>
</dbReference>
<accession>A0A2U3AL91</accession>
<evidence type="ECO:0000313" key="16">
    <source>
        <dbReference type="Proteomes" id="UP000245938"/>
    </source>
</evidence>
<sequence length="158" mass="17781">MTNLTGLQAPDFSLQNEKGETVSLSDFLNKKNVILYFYPKDMTPGCKTEACDFAAAYEDFSDLDAVILGVSPDSAERHSKFIDKHGLPFSLLVDEDQEVAEKYGVWQLKKNFGKEYMGIVRSTFLVNKEGIVQQEWRNVRVKDHVAAVAEVLRKAGDN</sequence>
<dbReference type="GO" id="GO:0005737">
    <property type="term" value="C:cytoplasm"/>
    <property type="evidence" value="ECO:0007669"/>
    <property type="project" value="TreeGrafter"/>
</dbReference>
<organism evidence="15 16">
    <name type="scientific">Kurthia sibirica</name>
    <dbReference type="NCBI Taxonomy" id="202750"/>
    <lineage>
        <taxon>Bacteria</taxon>
        <taxon>Bacillati</taxon>
        <taxon>Bacillota</taxon>
        <taxon>Bacilli</taxon>
        <taxon>Bacillales</taxon>
        <taxon>Caryophanaceae</taxon>
        <taxon>Kurthia</taxon>
    </lineage>
</organism>
<evidence type="ECO:0000256" key="7">
    <source>
        <dbReference type="ARBA" id="ARBA00023157"/>
    </source>
</evidence>
<dbReference type="GO" id="GO:0034599">
    <property type="term" value="P:cellular response to oxidative stress"/>
    <property type="evidence" value="ECO:0007669"/>
    <property type="project" value="TreeGrafter"/>
</dbReference>
<dbReference type="FunFam" id="3.40.30.10:FF:000007">
    <property type="entry name" value="Thioredoxin-dependent thiol peroxidase"/>
    <property type="match status" value="1"/>
</dbReference>
<dbReference type="PIRSF" id="PIRSF000239">
    <property type="entry name" value="AHPC"/>
    <property type="match status" value="1"/>
</dbReference>
<evidence type="ECO:0000256" key="5">
    <source>
        <dbReference type="ARBA" id="ARBA00022862"/>
    </source>
</evidence>
<keyword evidence="4 15" id="KW-0575">Peroxidase</keyword>
<dbReference type="InterPro" id="IPR000866">
    <property type="entry name" value="AhpC/TSA"/>
</dbReference>
<keyword evidence="8" id="KW-0676">Redox-active center</keyword>
<dbReference type="PANTHER" id="PTHR42801">
    <property type="entry name" value="THIOREDOXIN-DEPENDENT PEROXIDE REDUCTASE"/>
    <property type="match status" value="1"/>
</dbReference>
<dbReference type="Pfam" id="PF00578">
    <property type="entry name" value="AhpC-TSA"/>
    <property type="match status" value="1"/>
</dbReference>
<evidence type="ECO:0000256" key="6">
    <source>
        <dbReference type="ARBA" id="ARBA00023002"/>
    </source>
</evidence>
<dbReference type="InterPro" id="IPR036249">
    <property type="entry name" value="Thioredoxin-like_sf"/>
</dbReference>
<feature type="domain" description="Thioredoxin" evidence="14">
    <location>
        <begin position="3"/>
        <end position="157"/>
    </location>
</feature>
<comment type="caution">
    <text evidence="15">The sequence shown here is derived from an EMBL/GenBank/DDBJ whole genome shotgun (WGS) entry which is preliminary data.</text>
</comment>
<evidence type="ECO:0000256" key="9">
    <source>
        <dbReference type="ARBA" id="ARBA00032824"/>
    </source>
</evidence>
<feature type="active site" description="Cysteine sulfenic acid (-SOH) intermediate; for peroxidase activity" evidence="13">
    <location>
        <position position="46"/>
    </location>
</feature>
<evidence type="ECO:0000256" key="11">
    <source>
        <dbReference type="ARBA" id="ARBA00041373"/>
    </source>
</evidence>
<dbReference type="Gene3D" id="3.40.30.10">
    <property type="entry name" value="Glutaredoxin"/>
    <property type="match status" value="1"/>
</dbReference>
<evidence type="ECO:0000313" key="15">
    <source>
        <dbReference type="EMBL" id="PWI25306.1"/>
    </source>
</evidence>
<comment type="function">
    <text evidence="1">Thiol-specific peroxidase that catalyzes the reduction of hydrogen peroxide and organic hydroperoxides to water and alcohols, respectively. Plays a role in cell protection against oxidative stress by detoxifying peroxides and as sensor of hydrogen peroxide-mediated signaling events.</text>
</comment>
<comment type="similarity">
    <text evidence="10">Belongs to the peroxiredoxin family. BCP/PrxQ subfamily.</text>
</comment>
<dbReference type="CDD" id="cd03017">
    <property type="entry name" value="PRX_BCP"/>
    <property type="match status" value="1"/>
</dbReference>
<evidence type="ECO:0000256" key="1">
    <source>
        <dbReference type="ARBA" id="ARBA00003330"/>
    </source>
</evidence>
<reference evidence="15 16" key="1">
    <citation type="submission" date="2018-05" db="EMBL/GenBank/DDBJ databases">
        <title>Kurthia sibirica genome sequence.</title>
        <authorList>
            <person name="Maclea K.S."/>
            <person name="Goen A.E."/>
        </authorList>
    </citation>
    <scope>NUCLEOTIDE SEQUENCE [LARGE SCALE GENOMIC DNA]</scope>
    <source>
        <strain evidence="15 16">ATCC 49154</strain>
    </source>
</reference>
<dbReference type="EMBL" id="QFVR01000010">
    <property type="protein sequence ID" value="PWI25306.1"/>
    <property type="molecule type" value="Genomic_DNA"/>
</dbReference>
<evidence type="ECO:0000256" key="8">
    <source>
        <dbReference type="ARBA" id="ARBA00023284"/>
    </source>
</evidence>
<keyword evidence="5" id="KW-0049">Antioxidant</keyword>
<evidence type="ECO:0000256" key="12">
    <source>
        <dbReference type="ARBA" id="ARBA00049091"/>
    </source>
</evidence>
<evidence type="ECO:0000256" key="13">
    <source>
        <dbReference type="PIRSR" id="PIRSR000239-1"/>
    </source>
</evidence>
<evidence type="ECO:0000256" key="10">
    <source>
        <dbReference type="ARBA" id="ARBA00038489"/>
    </source>
</evidence>
<dbReference type="InterPro" id="IPR050924">
    <property type="entry name" value="Peroxiredoxin_BCP/PrxQ"/>
</dbReference>
<keyword evidence="7" id="KW-1015">Disulfide bond</keyword>
<dbReference type="AlphaFoldDB" id="A0A2U3AL91"/>
<dbReference type="Proteomes" id="UP000245938">
    <property type="component" value="Unassembled WGS sequence"/>
</dbReference>
<evidence type="ECO:0000256" key="2">
    <source>
        <dbReference type="ARBA" id="ARBA00011245"/>
    </source>
</evidence>
<dbReference type="RefSeq" id="WP_109306154.1">
    <property type="nucleotide sequence ID" value="NZ_BJUF01000034.1"/>
</dbReference>
<comment type="catalytic activity">
    <reaction evidence="12">
        <text>a hydroperoxide + [thioredoxin]-dithiol = an alcohol + [thioredoxin]-disulfide + H2O</text>
        <dbReference type="Rhea" id="RHEA:62620"/>
        <dbReference type="Rhea" id="RHEA-COMP:10698"/>
        <dbReference type="Rhea" id="RHEA-COMP:10700"/>
        <dbReference type="ChEBI" id="CHEBI:15377"/>
        <dbReference type="ChEBI" id="CHEBI:29950"/>
        <dbReference type="ChEBI" id="CHEBI:30879"/>
        <dbReference type="ChEBI" id="CHEBI:35924"/>
        <dbReference type="ChEBI" id="CHEBI:50058"/>
        <dbReference type="EC" id="1.11.1.24"/>
    </reaction>
</comment>
<dbReference type="EC" id="1.11.1.24" evidence="3"/>
<evidence type="ECO:0000256" key="3">
    <source>
        <dbReference type="ARBA" id="ARBA00013017"/>
    </source>
</evidence>
<proteinExistence type="inferred from homology"/>
<evidence type="ECO:0000256" key="4">
    <source>
        <dbReference type="ARBA" id="ARBA00022559"/>
    </source>
</evidence>
<keyword evidence="6" id="KW-0560">Oxidoreductase</keyword>
<dbReference type="PANTHER" id="PTHR42801:SF4">
    <property type="entry name" value="AHPC_TSA FAMILY PROTEIN"/>
    <property type="match status" value="1"/>
</dbReference>
<protein>
    <recommendedName>
        <fullName evidence="3">thioredoxin-dependent peroxiredoxin</fullName>
        <ecNumber evidence="3">1.11.1.24</ecNumber>
    </recommendedName>
    <alternativeName>
        <fullName evidence="11">Bacterioferritin comigratory protein</fullName>
    </alternativeName>
    <alternativeName>
        <fullName evidence="9">Thioredoxin peroxidase</fullName>
    </alternativeName>
</protein>
<dbReference type="InterPro" id="IPR024706">
    <property type="entry name" value="Peroxiredoxin_AhpC-typ"/>
</dbReference>
<dbReference type="OrthoDB" id="9812811at2"/>
<comment type="subunit">
    <text evidence="2">Monomer.</text>
</comment>
<dbReference type="SUPFAM" id="SSF52833">
    <property type="entry name" value="Thioredoxin-like"/>
    <property type="match status" value="1"/>
</dbReference>
<gene>
    <name evidence="15" type="ORF">DEX24_09320</name>
</gene>
<dbReference type="GO" id="GO:0008379">
    <property type="term" value="F:thioredoxin peroxidase activity"/>
    <property type="evidence" value="ECO:0007669"/>
    <property type="project" value="TreeGrafter"/>
</dbReference>
<keyword evidence="16" id="KW-1185">Reference proteome</keyword>
<dbReference type="NCBIfam" id="NF006960">
    <property type="entry name" value="PRK09437.1"/>
    <property type="match status" value="1"/>
</dbReference>
<dbReference type="InterPro" id="IPR013766">
    <property type="entry name" value="Thioredoxin_domain"/>
</dbReference>
<dbReference type="GO" id="GO:0045454">
    <property type="term" value="P:cell redox homeostasis"/>
    <property type="evidence" value="ECO:0007669"/>
    <property type="project" value="TreeGrafter"/>
</dbReference>
<name>A0A2U3AL91_9BACL</name>
<evidence type="ECO:0000259" key="14">
    <source>
        <dbReference type="PROSITE" id="PS51352"/>
    </source>
</evidence>